<name>A0ABT6AQP9_9BURK</name>
<keyword evidence="3" id="KW-1185">Reference proteome</keyword>
<evidence type="ECO:0000313" key="2">
    <source>
        <dbReference type="EMBL" id="MDF3834952.1"/>
    </source>
</evidence>
<gene>
    <name evidence="2" type="ORF">P3W85_18590</name>
</gene>
<keyword evidence="1" id="KW-0732">Signal</keyword>
<evidence type="ECO:0000256" key="1">
    <source>
        <dbReference type="SAM" id="SignalP"/>
    </source>
</evidence>
<evidence type="ECO:0000313" key="3">
    <source>
        <dbReference type="Proteomes" id="UP001216674"/>
    </source>
</evidence>
<dbReference type="EMBL" id="JARJLM010000316">
    <property type="protein sequence ID" value="MDF3834952.1"/>
    <property type="molecule type" value="Genomic_DNA"/>
</dbReference>
<evidence type="ECO:0008006" key="4">
    <source>
        <dbReference type="Google" id="ProtNLM"/>
    </source>
</evidence>
<comment type="caution">
    <text evidence="2">The sequence shown here is derived from an EMBL/GenBank/DDBJ whole genome shotgun (WGS) entry which is preliminary data.</text>
</comment>
<reference evidence="2 3" key="1">
    <citation type="submission" date="2023-03" db="EMBL/GenBank/DDBJ databases">
        <title>Draft assemblies of triclosan tolerant bacteria isolated from returned activated sludge.</title>
        <authorList>
            <person name="Van Hamelsveld S."/>
        </authorList>
    </citation>
    <scope>NUCLEOTIDE SEQUENCE [LARGE SCALE GENOMIC DNA]</scope>
    <source>
        <strain evidence="2 3">GW210010_S58</strain>
    </source>
</reference>
<dbReference type="RefSeq" id="WP_276265879.1">
    <property type="nucleotide sequence ID" value="NZ_JARJLM010000316.1"/>
</dbReference>
<sequence length="194" mass="21366">MRFSTRYAVAAALLCSGAMLNRGFAAQNPQDQKEGEGGRFLRYSSTQIWVEPTAEERTTYEHARDFTLQRSSTRAALQACQAALESLGYKRLETEPNFGLVQGVLNEKLVSTGREILRGVLKSKMGLPGRADHQTTEALVTVAPGASQGDVLVRVRLRVTIWDSNGDSRTTIVVDPQAYRGFFTKLEQTLAAAR</sequence>
<feature type="signal peptide" evidence="1">
    <location>
        <begin position="1"/>
        <end position="25"/>
    </location>
</feature>
<protein>
    <recommendedName>
        <fullName evidence="4">DUF3313 domain-containing protein</fullName>
    </recommendedName>
</protein>
<proteinExistence type="predicted"/>
<dbReference type="Proteomes" id="UP001216674">
    <property type="component" value="Unassembled WGS sequence"/>
</dbReference>
<accession>A0ABT6AQP9</accession>
<feature type="chain" id="PRO_5045368847" description="DUF3313 domain-containing protein" evidence="1">
    <location>
        <begin position="26"/>
        <end position="194"/>
    </location>
</feature>
<organism evidence="2 3">
    <name type="scientific">Cupriavidus basilensis</name>
    <dbReference type="NCBI Taxonomy" id="68895"/>
    <lineage>
        <taxon>Bacteria</taxon>
        <taxon>Pseudomonadati</taxon>
        <taxon>Pseudomonadota</taxon>
        <taxon>Betaproteobacteria</taxon>
        <taxon>Burkholderiales</taxon>
        <taxon>Burkholderiaceae</taxon>
        <taxon>Cupriavidus</taxon>
    </lineage>
</organism>